<accession>A0A0L8BHD4</accession>
<feature type="transmembrane region" description="Helical" evidence="1">
    <location>
        <begin position="44"/>
        <end position="61"/>
    </location>
</feature>
<dbReference type="AlphaFoldDB" id="A0A0L8BHD4"/>
<reference evidence="3" key="1">
    <citation type="submission" date="2015-07" db="EMBL/GenBank/DDBJ databases">
        <title>Whole genome sequence of an Ensifer adhaerens strain isolated from a cave pool in the Wind Cave National Park.</title>
        <authorList>
            <person name="Eng W.W.H."/>
            <person name="Gan H.M."/>
            <person name="Barton H.A."/>
            <person name="Savka M.A."/>
        </authorList>
    </citation>
    <scope>NUCLEOTIDE SEQUENCE [LARGE SCALE GENOMIC DNA]</scope>
    <source>
        <strain evidence="3">SD006</strain>
    </source>
</reference>
<organism evidence="2 3">
    <name type="scientific">Ensifer adhaerens</name>
    <name type="common">Sinorhizobium morelense</name>
    <dbReference type="NCBI Taxonomy" id="106592"/>
    <lineage>
        <taxon>Bacteria</taxon>
        <taxon>Pseudomonadati</taxon>
        <taxon>Pseudomonadota</taxon>
        <taxon>Alphaproteobacteria</taxon>
        <taxon>Hyphomicrobiales</taxon>
        <taxon>Rhizobiaceae</taxon>
        <taxon>Sinorhizobium/Ensifer group</taxon>
        <taxon>Ensifer</taxon>
    </lineage>
</organism>
<feature type="transmembrane region" description="Helical" evidence="1">
    <location>
        <begin position="12"/>
        <end position="38"/>
    </location>
</feature>
<sequence>MAEFLRDYRRFNSFYLGSFSIVVYCGIASYVGAIVGALCQWTPIYPAAAACLGTTILRYWVRSAEKKRNSHYRP</sequence>
<name>A0A0L8BHD4_ENSAD</name>
<keyword evidence="1" id="KW-1133">Transmembrane helix</keyword>
<comment type="caution">
    <text evidence="2">The sequence shown here is derived from an EMBL/GenBank/DDBJ whole genome shotgun (WGS) entry which is preliminary data.</text>
</comment>
<dbReference type="PATRIC" id="fig|106592.7.peg.4968"/>
<keyword evidence="1" id="KW-0472">Membrane</keyword>
<keyword evidence="1" id="KW-0812">Transmembrane</keyword>
<proteinExistence type="predicted"/>
<gene>
    <name evidence="2" type="ORF">AC244_29130</name>
</gene>
<dbReference type="Proteomes" id="UP000037425">
    <property type="component" value="Unassembled WGS sequence"/>
</dbReference>
<evidence type="ECO:0000313" key="3">
    <source>
        <dbReference type="Proteomes" id="UP000037425"/>
    </source>
</evidence>
<dbReference type="EMBL" id="LGAP01000031">
    <property type="protein sequence ID" value="KOF13965.1"/>
    <property type="molecule type" value="Genomic_DNA"/>
</dbReference>
<protein>
    <submittedName>
        <fullName evidence="2">Uncharacterized protein</fullName>
    </submittedName>
</protein>
<evidence type="ECO:0000256" key="1">
    <source>
        <dbReference type="SAM" id="Phobius"/>
    </source>
</evidence>
<evidence type="ECO:0000313" key="2">
    <source>
        <dbReference type="EMBL" id="KOF13965.1"/>
    </source>
</evidence>